<dbReference type="Proteomes" id="UP001291653">
    <property type="component" value="Unassembled WGS sequence"/>
</dbReference>
<feature type="signal peptide" evidence="2">
    <location>
        <begin position="1"/>
        <end position="20"/>
    </location>
</feature>
<protein>
    <recommendedName>
        <fullName evidence="5">Lipoprotein</fullName>
    </recommendedName>
</protein>
<sequence length="301" mass="31991">MRKGLIGTLAAALAVTTAVAGCGGGGGEGDGGGTDSAARGPVIEGTPPAKAYDGPLDVPGKETDGGDEDDPRRLRDASGSAGRALECDGEMYGGGNSDPWSEGDGGSSPEEGLRAYFDIEQPDVPRSGYRVEREEGGRVLYSFDVGGETKVAVVVAEDRPGRPGWGPETSASCDPAELPASYTDSQGYEIWTDARGRRVPVTRMSGSAGPEHCDWQSAHFLHLTEGREKRMYVRDPEGVFPPEDFSTRYDGDAVLPPDARDTGYRQGERALFRTSDPSRVYIRTPQGVELWPAPKQEFGCA</sequence>
<evidence type="ECO:0000313" key="4">
    <source>
        <dbReference type="Proteomes" id="UP001291653"/>
    </source>
</evidence>
<accession>A0ABQ5NXG2</accession>
<dbReference type="PROSITE" id="PS51257">
    <property type="entry name" value="PROKAR_LIPOPROTEIN"/>
    <property type="match status" value="1"/>
</dbReference>
<feature type="compositionally biased region" description="Low complexity" evidence="1">
    <location>
        <begin position="97"/>
        <end position="110"/>
    </location>
</feature>
<evidence type="ECO:0000256" key="1">
    <source>
        <dbReference type="SAM" id="MobiDB-lite"/>
    </source>
</evidence>
<evidence type="ECO:0008006" key="5">
    <source>
        <dbReference type="Google" id="ProtNLM"/>
    </source>
</evidence>
<gene>
    <name evidence="3" type="ORF">SYYSPA8_12190</name>
</gene>
<feature type="region of interest" description="Disordered" evidence="1">
    <location>
        <begin position="21"/>
        <end position="111"/>
    </location>
</feature>
<evidence type="ECO:0000256" key="2">
    <source>
        <dbReference type="SAM" id="SignalP"/>
    </source>
</evidence>
<organism evidence="3 4">
    <name type="scientific">Streptomyces yaizuensis</name>
    <dbReference type="NCBI Taxonomy" id="2989713"/>
    <lineage>
        <taxon>Bacteria</taxon>
        <taxon>Bacillati</taxon>
        <taxon>Actinomycetota</taxon>
        <taxon>Actinomycetes</taxon>
        <taxon>Kitasatosporales</taxon>
        <taxon>Streptomycetaceae</taxon>
        <taxon>Streptomyces</taxon>
    </lineage>
</organism>
<feature type="compositionally biased region" description="Basic and acidic residues" evidence="1">
    <location>
        <begin position="59"/>
        <end position="76"/>
    </location>
</feature>
<evidence type="ECO:0000313" key="3">
    <source>
        <dbReference type="EMBL" id="GLF95057.1"/>
    </source>
</evidence>
<dbReference type="EMBL" id="BSBI01000004">
    <property type="protein sequence ID" value="GLF95057.1"/>
    <property type="molecule type" value="Genomic_DNA"/>
</dbReference>
<proteinExistence type="predicted"/>
<dbReference type="RefSeq" id="WP_323447133.1">
    <property type="nucleotide sequence ID" value="NZ_BSBI01000004.1"/>
</dbReference>
<name>A0ABQ5NXG2_9ACTN</name>
<feature type="compositionally biased region" description="Gly residues" evidence="1">
    <location>
        <begin position="21"/>
        <end position="34"/>
    </location>
</feature>
<feature type="region of interest" description="Disordered" evidence="1">
    <location>
        <begin position="242"/>
        <end position="263"/>
    </location>
</feature>
<keyword evidence="2" id="KW-0732">Signal</keyword>
<feature type="region of interest" description="Disordered" evidence="1">
    <location>
        <begin position="158"/>
        <end position="177"/>
    </location>
</feature>
<feature type="chain" id="PRO_5047360970" description="Lipoprotein" evidence="2">
    <location>
        <begin position="21"/>
        <end position="301"/>
    </location>
</feature>
<comment type="caution">
    <text evidence="3">The sequence shown here is derived from an EMBL/GenBank/DDBJ whole genome shotgun (WGS) entry which is preliminary data.</text>
</comment>
<keyword evidence="4" id="KW-1185">Reference proteome</keyword>
<reference evidence="3 4" key="1">
    <citation type="submission" date="2022-10" db="EMBL/GenBank/DDBJ databases">
        <title>Draft genome sequence of Streptomyces sp. YSPA8.</title>
        <authorList>
            <person name="Moriuchi R."/>
            <person name="Dohra H."/>
            <person name="Yamamura H."/>
            <person name="Kodani S."/>
        </authorList>
    </citation>
    <scope>NUCLEOTIDE SEQUENCE [LARGE SCALE GENOMIC DNA]</scope>
    <source>
        <strain evidence="3 4">YSPA8</strain>
    </source>
</reference>